<sequence length="524" mass="58783">MSPPRPFSIALSSRTPSASTAQQPPSSSTPSIPLPRRSNPPTSTPNTTPRPGFHDHDSDASDTELAAPAHEEVSGFDQSAGGAISRHARDPSRAAAAAPLVIQVEKRNGWRERLLGSARAKKSWLPEEVRAQRQGGREDVRAAVEVEGPSTKVGLSYVQAESRTEERDGHGEIAATATATAVATEAGEEVAMEVDTERRATEDTDVSQDERALRALIRESKGEVDENSDLIIQSRAGPGDPHAEYDETRSFRDDVARRPEPASLADYAAIPVEQFGAALLRGMGWKEGQPVGRGRYSSASAAGQQDTSLAPRIPERRPGYLGIGAKDLSGKAGAAELELGAWGKAAMRKGKPGEGLYTPVLMKNKKTGEMVTEEEFKKLTKEQEREKEKMQDEHEWKERRDRNLRKSGRRRDDDHKGSRGSSSGRNGHGRSRSSSADRDRDRRRRRRYDDDYYDDRDRDDYDSEPRRRGDRHYRDRDYRRDRGEEREREQGRDRGRDKYDAGKKKERGEDVRDRDRGRDRRDYR</sequence>
<feature type="region of interest" description="Disordered" evidence="5">
    <location>
        <begin position="348"/>
        <end position="524"/>
    </location>
</feature>
<dbReference type="InterPro" id="IPR045166">
    <property type="entry name" value="Spp2-like"/>
</dbReference>
<feature type="domain" description="G-patch" evidence="6">
    <location>
        <begin position="272"/>
        <end position="328"/>
    </location>
</feature>
<dbReference type="PANTHER" id="PTHR15818:SF2">
    <property type="entry name" value="G-PATCH DOMAIN AND KOW MOTIFS-CONTAINING PROTEIN"/>
    <property type="match status" value="1"/>
</dbReference>
<feature type="compositionally biased region" description="Basic and acidic residues" evidence="5">
    <location>
        <begin position="447"/>
        <end position="524"/>
    </location>
</feature>
<feature type="compositionally biased region" description="Basic and acidic residues" evidence="5">
    <location>
        <begin position="241"/>
        <end position="254"/>
    </location>
</feature>
<dbReference type="GO" id="GO:0005681">
    <property type="term" value="C:spliceosomal complex"/>
    <property type="evidence" value="ECO:0007669"/>
    <property type="project" value="UniProtKB-UniRule"/>
</dbReference>
<proteinExistence type="inferred from homology"/>
<evidence type="ECO:0000256" key="5">
    <source>
        <dbReference type="SAM" id="MobiDB-lite"/>
    </source>
</evidence>
<evidence type="ECO:0000256" key="2">
    <source>
        <dbReference type="ARBA" id="ARBA00008576"/>
    </source>
</evidence>
<evidence type="ECO:0000313" key="7">
    <source>
        <dbReference type="EMBL" id="WEW61287.1"/>
    </source>
</evidence>
<dbReference type="AlphaFoldDB" id="A0AAF0IM47"/>
<reference evidence="7" key="1">
    <citation type="submission" date="2023-03" db="EMBL/GenBank/DDBJ databases">
        <title>Emydomyces testavorans Genome Sequence.</title>
        <authorList>
            <person name="Hoyer L."/>
        </authorList>
    </citation>
    <scope>NUCLEOTIDE SEQUENCE</scope>
    <source>
        <strain evidence="7">16-2883</strain>
    </source>
</reference>
<keyword evidence="4" id="KW-0508">mRNA splicing</keyword>
<keyword evidence="8" id="KW-1185">Reference proteome</keyword>
<dbReference type="InterPro" id="IPR026822">
    <property type="entry name" value="Spp2/MOS2_G-patch"/>
</dbReference>
<comment type="subcellular location">
    <subcellularLocation>
        <location evidence="1 4">Nucleus</location>
    </subcellularLocation>
</comment>
<feature type="compositionally biased region" description="Low complexity" evidence="5">
    <location>
        <begin position="16"/>
        <end position="51"/>
    </location>
</feature>
<dbReference type="PROSITE" id="PS50174">
    <property type="entry name" value="G_PATCH"/>
    <property type="match status" value="1"/>
</dbReference>
<keyword evidence="4" id="KW-0507">mRNA processing</keyword>
<evidence type="ECO:0000256" key="1">
    <source>
        <dbReference type="ARBA" id="ARBA00004123"/>
    </source>
</evidence>
<accession>A0AAF0IM47</accession>
<evidence type="ECO:0000256" key="4">
    <source>
        <dbReference type="RuleBase" id="RU369096"/>
    </source>
</evidence>
<evidence type="ECO:0000259" key="6">
    <source>
        <dbReference type="PROSITE" id="PS50174"/>
    </source>
</evidence>
<dbReference type="InterPro" id="IPR000467">
    <property type="entry name" value="G_patch_dom"/>
</dbReference>
<feature type="compositionally biased region" description="Basic and acidic residues" evidence="5">
    <location>
        <begin position="195"/>
        <end position="224"/>
    </location>
</feature>
<protein>
    <recommendedName>
        <fullName evidence="4">Pre-mRNA-splicing factor</fullName>
    </recommendedName>
</protein>
<gene>
    <name evidence="7" type="primary">spp2</name>
    <name evidence="7" type="ORF">PRK78_006777</name>
</gene>
<dbReference type="PANTHER" id="PTHR15818">
    <property type="entry name" value="G PATCH AND KOW-CONTAINING"/>
    <property type="match status" value="1"/>
</dbReference>
<feature type="region of interest" description="Disordered" evidence="5">
    <location>
        <begin position="291"/>
        <end position="318"/>
    </location>
</feature>
<feature type="region of interest" description="Disordered" evidence="5">
    <location>
        <begin position="1"/>
        <end position="96"/>
    </location>
</feature>
<dbReference type="GO" id="GO:0003676">
    <property type="term" value="F:nucleic acid binding"/>
    <property type="evidence" value="ECO:0007669"/>
    <property type="project" value="InterPro"/>
</dbReference>
<dbReference type="EMBL" id="CP120630">
    <property type="protein sequence ID" value="WEW61287.1"/>
    <property type="molecule type" value="Genomic_DNA"/>
</dbReference>
<evidence type="ECO:0000313" key="8">
    <source>
        <dbReference type="Proteomes" id="UP001219355"/>
    </source>
</evidence>
<comment type="similarity">
    <text evidence="2 4">Belongs to the SPP2 family.</text>
</comment>
<feature type="compositionally biased region" description="Polar residues" evidence="5">
    <location>
        <begin position="297"/>
        <end position="308"/>
    </location>
</feature>
<comment type="function">
    <text evidence="4">Involved in spliceosome maturation and the first step of pre-mRNA splicing.</text>
</comment>
<dbReference type="Pfam" id="PF12656">
    <property type="entry name" value="G-patch_2"/>
    <property type="match status" value="1"/>
</dbReference>
<name>A0AAF0IM47_9EURO</name>
<organism evidence="7 8">
    <name type="scientific">Emydomyces testavorans</name>
    <dbReference type="NCBI Taxonomy" id="2070801"/>
    <lineage>
        <taxon>Eukaryota</taxon>
        <taxon>Fungi</taxon>
        <taxon>Dikarya</taxon>
        <taxon>Ascomycota</taxon>
        <taxon>Pezizomycotina</taxon>
        <taxon>Eurotiomycetes</taxon>
        <taxon>Eurotiomycetidae</taxon>
        <taxon>Onygenales</taxon>
        <taxon>Nannizziopsiaceae</taxon>
        <taxon>Emydomyces</taxon>
    </lineage>
</organism>
<feature type="region of interest" description="Disordered" evidence="5">
    <location>
        <begin position="181"/>
        <end position="254"/>
    </location>
</feature>
<evidence type="ECO:0000256" key="3">
    <source>
        <dbReference type="ARBA" id="ARBA00023242"/>
    </source>
</evidence>
<dbReference type="GO" id="GO:0000398">
    <property type="term" value="P:mRNA splicing, via spliceosome"/>
    <property type="evidence" value="ECO:0007669"/>
    <property type="project" value="UniProtKB-UniRule"/>
</dbReference>
<keyword evidence="4" id="KW-0747">Spliceosome</keyword>
<keyword evidence="3 4" id="KW-0539">Nucleus</keyword>
<dbReference type="Proteomes" id="UP001219355">
    <property type="component" value="Chromosome 4"/>
</dbReference>
<feature type="compositionally biased region" description="Basic and acidic residues" evidence="5">
    <location>
        <begin position="374"/>
        <end position="401"/>
    </location>
</feature>